<reference evidence="2" key="1">
    <citation type="submission" date="2017-03" db="EMBL/GenBank/DDBJ databases">
        <title>Phytopthora megakarya and P. palmivora, two closely related causual agents of cacao black pod achieved similar genome size and gene model numbers by different mechanisms.</title>
        <authorList>
            <person name="Ali S."/>
            <person name="Shao J."/>
            <person name="Larry D.J."/>
            <person name="Kronmiller B."/>
            <person name="Shen D."/>
            <person name="Strem M.D."/>
            <person name="Melnick R.L."/>
            <person name="Guiltinan M.J."/>
            <person name="Tyler B.M."/>
            <person name="Meinhardt L.W."/>
            <person name="Bailey B.A."/>
        </authorList>
    </citation>
    <scope>NUCLEOTIDE SEQUENCE [LARGE SCALE GENOMIC DNA]</scope>
    <source>
        <strain evidence="2">zdho120</strain>
    </source>
</reference>
<gene>
    <name evidence="1" type="ORF">PHMEG_00032189</name>
</gene>
<organism evidence="1 2">
    <name type="scientific">Phytophthora megakarya</name>
    <dbReference type="NCBI Taxonomy" id="4795"/>
    <lineage>
        <taxon>Eukaryota</taxon>
        <taxon>Sar</taxon>
        <taxon>Stramenopiles</taxon>
        <taxon>Oomycota</taxon>
        <taxon>Peronosporomycetes</taxon>
        <taxon>Peronosporales</taxon>
        <taxon>Peronosporaceae</taxon>
        <taxon>Phytophthora</taxon>
    </lineage>
</organism>
<evidence type="ECO:0000313" key="2">
    <source>
        <dbReference type="Proteomes" id="UP000198211"/>
    </source>
</evidence>
<comment type="caution">
    <text evidence="1">The sequence shown here is derived from an EMBL/GenBank/DDBJ whole genome shotgun (WGS) entry which is preliminary data.</text>
</comment>
<proteinExistence type="predicted"/>
<accession>A0A225UXN7</accession>
<evidence type="ECO:0000313" key="1">
    <source>
        <dbReference type="EMBL" id="OWY97316.1"/>
    </source>
</evidence>
<protein>
    <submittedName>
        <fullName evidence="1">Uncharacterized protein</fullName>
    </submittedName>
</protein>
<name>A0A225UXN7_9STRA</name>
<dbReference type="AlphaFoldDB" id="A0A225UXN7"/>
<dbReference type="OrthoDB" id="88596at2759"/>
<dbReference type="Proteomes" id="UP000198211">
    <property type="component" value="Unassembled WGS sequence"/>
</dbReference>
<keyword evidence="2" id="KW-1185">Reference proteome</keyword>
<dbReference type="EMBL" id="NBNE01010603">
    <property type="protein sequence ID" value="OWY97316.1"/>
    <property type="molecule type" value="Genomic_DNA"/>
</dbReference>
<sequence>MTNSFLRVTFPKMDKLNYNNSGSWRCLEFKNCTFWQSARSVSSVNLPANKFAMFFEFKCPAHYETELDDLHETQTNSTPDISNDDFSVKVEYSSFSSSWYDTLPEQSE</sequence>